<evidence type="ECO:0000256" key="1">
    <source>
        <dbReference type="SAM" id="Phobius"/>
    </source>
</evidence>
<reference evidence="5" key="3">
    <citation type="submission" date="2020-02" db="EMBL/GenBank/DDBJ databases">
        <authorList>
            <person name="Littmann E."/>
            <person name="Sorbara M."/>
        </authorList>
    </citation>
    <scope>NUCLEOTIDE SEQUENCE</scope>
    <source>
        <strain evidence="5">MSK.14.54</strain>
    </source>
</reference>
<reference evidence="5 8" key="2">
    <citation type="journal article" date="2020" name="Cell Host Microbe">
        <title>Functional and Genomic Variation between Human-Derived Isolates of Lachnospiraceae Reveals Inter- and Intra-Species Diversity.</title>
        <authorList>
            <person name="Sorbara M.T."/>
            <person name="Littmann E.R."/>
            <person name="Fontana E."/>
            <person name="Moody T.U."/>
            <person name="Kohout C.E."/>
            <person name="Gjonbalaj M."/>
            <person name="Eaton V."/>
            <person name="Seok R."/>
            <person name="Leiner I.M."/>
            <person name="Pamer E.G."/>
        </authorList>
    </citation>
    <scope>NUCLEOTIDE SEQUENCE [LARGE SCALE GENOMIC DNA]</scope>
    <source>
        <strain evidence="5 8">MSK.14.54</strain>
    </source>
</reference>
<proteinExistence type="predicted"/>
<keyword evidence="1" id="KW-0812">Transmembrane</keyword>
<reference evidence="4" key="4">
    <citation type="submission" date="2022-01" db="EMBL/GenBank/DDBJ databases">
        <title>Collection of gut derived symbiotic bacterial strains cultured from healthy donors.</title>
        <authorList>
            <person name="Lin H."/>
            <person name="Kohout C."/>
            <person name="Waligurski E."/>
            <person name="Pamer E.G."/>
        </authorList>
    </citation>
    <scope>NUCLEOTIDE SEQUENCE</scope>
    <source>
        <strain evidence="4">DFI.5.49</strain>
    </source>
</reference>
<name>A0A173W9F4_9FIRM</name>
<dbReference type="OrthoDB" id="2065454at2"/>
<dbReference type="EMBL" id="JAKNFS010000016">
    <property type="protein sequence ID" value="MCG4766250.1"/>
    <property type="molecule type" value="Genomic_DNA"/>
</dbReference>
<dbReference type="RefSeq" id="WP_022461106.1">
    <property type="nucleotide sequence ID" value="NZ_CAXSRP010000014.1"/>
</dbReference>
<sequence length="318" mass="37167">MSINGTLAFVILWIVNALIALVYLLVGIFLYVPACDLKREQGEEIQYDNRRAFFIRFIVMVLCPVVGPAFFLCSYLIYKTVFRQAVDLEDVIFSKERVQTHLKADEERERNMAPLEESLAVSDKRNMRMLMLNVIRGDMQKSLESITMALNSEDSETSHYAASVLRDELNDFRSNVQKMYTQMQQETETETECEEMLIDYMNRILSQKIFTTMEQTKYVNMLEEAAESLYQKNGARITADRYEGLCLKLLDLKKIPETEKWCMRLARQHGNALAAYTCRLKLYFTMGEKEKFFEVLQELKESDIIIDNETLELIRIFS</sequence>
<keyword evidence="8" id="KW-1185">Reference proteome</keyword>
<dbReference type="Proteomes" id="UP000768180">
    <property type="component" value="Unassembled WGS sequence"/>
</dbReference>
<evidence type="ECO:0000313" key="6">
    <source>
        <dbReference type="Proteomes" id="UP000095706"/>
    </source>
</evidence>
<protein>
    <submittedName>
        <fullName evidence="2">Uncharacterized protein</fullName>
    </submittedName>
</protein>
<dbReference type="GeneID" id="79854868"/>
<dbReference type="Proteomes" id="UP000095706">
    <property type="component" value="Unassembled WGS sequence"/>
</dbReference>
<feature type="transmembrane region" description="Helical" evidence="1">
    <location>
        <begin position="6"/>
        <end position="32"/>
    </location>
</feature>
<evidence type="ECO:0000313" key="2">
    <source>
        <dbReference type="EMBL" id="CUN36159.1"/>
    </source>
</evidence>
<reference evidence="6 7" key="1">
    <citation type="submission" date="2015-09" db="EMBL/GenBank/DDBJ databases">
        <authorList>
            <consortium name="Pathogen Informatics"/>
        </authorList>
    </citation>
    <scope>NUCLEOTIDE SEQUENCE [LARGE SCALE GENOMIC DNA]</scope>
    <source>
        <strain evidence="2 6">2789STDY5608849</strain>
        <strain evidence="3 7">2789STDY5834885</strain>
    </source>
</reference>
<dbReference type="AlphaFoldDB" id="A0A173W9F4"/>
<evidence type="ECO:0000313" key="4">
    <source>
        <dbReference type="EMBL" id="MCG4766250.1"/>
    </source>
</evidence>
<dbReference type="EMBL" id="JAAITQ010000006">
    <property type="protein sequence ID" value="NSE15780.1"/>
    <property type="molecule type" value="Genomic_DNA"/>
</dbReference>
<feature type="transmembrane region" description="Helical" evidence="1">
    <location>
        <begin position="53"/>
        <end position="78"/>
    </location>
</feature>
<evidence type="ECO:0000313" key="5">
    <source>
        <dbReference type="EMBL" id="NSE15780.1"/>
    </source>
</evidence>
<dbReference type="Proteomes" id="UP001199915">
    <property type="component" value="Unassembled WGS sequence"/>
</dbReference>
<evidence type="ECO:0000313" key="3">
    <source>
        <dbReference type="EMBL" id="CUP68968.1"/>
    </source>
</evidence>
<organism evidence="2 6">
    <name type="scientific">Fusicatenibacter saccharivorans</name>
    <dbReference type="NCBI Taxonomy" id="1150298"/>
    <lineage>
        <taxon>Bacteria</taxon>
        <taxon>Bacillati</taxon>
        <taxon>Bacillota</taxon>
        <taxon>Clostridia</taxon>
        <taxon>Lachnospirales</taxon>
        <taxon>Lachnospiraceae</taxon>
        <taxon>Fusicatenibacter</taxon>
    </lineage>
</organism>
<keyword evidence="1" id="KW-1133">Transmembrane helix</keyword>
<accession>A0A173W9F4</accession>
<keyword evidence="1" id="KW-0472">Membrane</keyword>
<dbReference type="EMBL" id="CYYV01000001">
    <property type="protein sequence ID" value="CUN36159.1"/>
    <property type="molecule type" value="Genomic_DNA"/>
</dbReference>
<dbReference type="EMBL" id="CZAL01000014">
    <property type="protein sequence ID" value="CUP68968.1"/>
    <property type="molecule type" value="Genomic_DNA"/>
</dbReference>
<evidence type="ECO:0000313" key="8">
    <source>
        <dbReference type="Proteomes" id="UP000768180"/>
    </source>
</evidence>
<dbReference type="STRING" id="1150298.ERS852406_00064"/>
<evidence type="ECO:0000313" key="7">
    <source>
        <dbReference type="Proteomes" id="UP000095709"/>
    </source>
</evidence>
<dbReference type="Proteomes" id="UP000095709">
    <property type="component" value="Unassembled WGS sequence"/>
</dbReference>
<gene>
    <name evidence="2" type="ORF">ERS852406_00064</name>
    <name evidence="3" type="ORF">ERS852498_02567</name>
    <name evidence="5" type="ORF">G5B05_05020</name>
    <name evidence="4" type="ORF">L0N21_12145</name>
</gene>